<evidence type="ECO:0000256" key="1">
    <source>
        <dbReference type="SAM" id="Phobius"/>
    </source>
</evidence>
<feature type="transmembrane region" description="Helical" evidence="1">
    <location>
        <begin position="7"/>
        <end position="27"/>
    </location>
</feature>
<dbReference type="AlphaFoldDB" id="A0A5N6XGR7"/>
<sequence>MYDNGSCDILIMFSRSPSFTICFSFLFKYKSYHAIRYRFAYPSTFFPCMSYPFLILFAPCMHKVSTSHFVLPIGLRSFAMSSSQRPEWNRLYSSFSFG</sequence>
<dbReference type="Proteomes" id="UP000325945">
    <property type="component" value="Unassembled WGS sequence"/>
</dbReference>
<keyword evidence="1" id="KW-1133">Transmembrane helix</keyword>
<organism evidence="2 3">
    <name type="scientific">Aspergillus sergii</name>
    <dbReference type="NCBI Taxonomy" id="1034303"/>
    <lineage>
        <taxon>Eukaryota</taxon>
        <taxon>Fungi</taxon>
        <taxon>Dikarya</taxon>
        <taxon>Ascomycota</taxon>
        <taxon>Pezizomycotina</taxon>
        <taxon>Eurotiomycetes</taxon>
        <taxon>Eurotiomycetidae</taxon>
        <taxon>Eurotiales</taxon>
        <taxon>Aspergillaceae</taxon>
        <taxon>Aspergillus</taxon>
        <taxon>Aspergillus subgen. Circumdati</taxon>
    </lineage>
</organism>
<evidence type="ECO:0000313" key="3">
    <source>
        <dbReference type="Proteomes" id="UP000325945"/>
    </source>
</evidence>
<proteinExistence type="predicted"/>
<keyword evidence="3" id="KW-1185">Reference proteome</keyword>
<protein>
    <submittedName>
        <fullName evidence="2">Uncharacterized protein</fullName>
    </submittedName>
</protein>
<accession>A0A5N6XGR7</accession>
<reference evidence="3" key="1">
    <citation type="submission" date="2019-04" db="EMBL/GenBank/DDBJ databases">
        <title>Friends and foes A comparative genomics studyof 23 Aspergillus species from section Flavi.</title>
        <authorList>
            <consortium name="DOE Joint Genome Institute"/>
            <person name="Kjaerbolling I."/>
            <person name="Vesth T."/>
            <person name="Frisvad J.C."/>
            <person name="Nybo J.L."/>
            <person name="Theobald S."/>
            <person name="Kildgaard S."/>
            <person name="Isbrandt T."/>
            <person name="Kuo A."/>
            <person name="Sato A."/>
            <person name="Lyhne E.K."/>
            <person name="Kogle M.E."/>
            <person name="Wiebenga A."/>
            <person name="Kun R.S."/>
            <person name="Lubbers R.J."/>
            <person name="Makela M.R."/>
            <person name="Barry K."/>
            <person name="Chovatia M."/>
            <person name="Clum A."/>
            <person name="Daum C."/>
            <person name="Haridas S."/>
            <person name="He G."/>
            <person name="LaButti K."/>
            <person name="Lipzen A."/>
            <person name="Mondo S."/>
            <person name="Riley R."/>
            <person name="Salamov A."/>
            <person name="Simmons B.A."/>
            <person name="Magnuson J.K."/>
            <person name="Henrissat B."/>
            <person name="Mortensen U.H."/>
            <person name="Larsen T.O."/>
            <person name="Devries R.P."/>
            <person name="Grigoriev I.V."/>
            <person name="Machida M."/>
            <person name="Baker S.E."/>
            <person name="Andersen M.R."/>
        </authorList>
    </citation>
    <scope>NUCLEOTIDE SEQUENCE [LARGE SCALE GENOMIC DNA]</scope>
    <source>
        <strain evidence="3">CBS 130017</strain>
    </source>
</reference>
<keyword evidence="1" id="KW-0812">Transmembrane</keyword>
<dbReference type="EMBL" id="ML741769">
    <property type="protein sequence ID" value="KAE8331566.1"/>
    <property type="molecule type" value="Genomic_DNA"/>
</dbReference>
<keyword evidence="1" id="KW-0472">Membrane</keyword>
<evidence type="ECO:0000313" key="2">
    <source>
        <dbReference type="EMBL" id="KAE8331566.1"/>
    </source>
</evidence>
<gene>
    <name evidence="2" type="ORF">BDV39DRAFT_157712</name>
</gene>
<feature type="transmembrane region" description="Helical" evidence="1">
    <location>
        <begin position="39"/>
        <end position="58"/>
    </location>
</feature>
<name>A0A5N6XGR7_9EURO</name>